<evidence type="ECO:0000313" key="3">
    <source>
        <dbReference type="EMBL" id="SCZ76495.1"/>
    </source>
</evidence>
<sequence length="385" mass="42210">MERGVSRWHLFPAWSFLVDFRKGAVMSYSYLPVENTRHFCQDIFIKSGFSESESCDIVDVLLKADLYGIESHGIQRLIRYFLAMQEGSILPQAEVSVVHQTPISEVWDAPKTMGQVVAKKAMETAIEKAKKFGVGTVCVRNSNHYGIAGYYTSMAAAEDLLGVSMTNTEAIAIPTNGRKAMLGTSPIAVCMPADPVNFWYDASTTVVTRGKLEVYRKQEKPLEAGWAADENGQGCADADHVLNNIIGKLGGGIFPLGGETELLGSHKGYGFGMIVEIFTSIFAGGTTSPHVVNSGNGDTSFSFWAIDYGIFGNKAEIKDRLTTLLQEMRESPKALGKDRIYTHGEKEAEMEAKLLESGIPVNEKTLEEIKQIGAHYGLAFDAYFE</sequence>
<keyword evidence="4" id="KW-1185">Reference proteome</keyword>
<evidence type="ECO:0000256" key="1">
    <source>
        <dbReference type="ARBA" id="ARBA00006056"/>
    </source>
</evidence>
<dbReference type="AlphaFoldDB" id="A0A1G5RQY5"/>
<proteinExistence type="inferred from homology"/>
<evidence type="ECO:0000313" key="4">
    <source>
        <dbReference type="Proteomes" id="UP000199208"/>
    </source>
</evidence>
<protein>
    <submittedName>
        <fullName evidence="3">Malate/lactate/ureidoglycolate dehydrogenase, LDH2 family</fullName>
    </submittedName>
</protein>
<dbReference type="InterPro" id="IPR043143">
    <property type="entry name" value="Mal/L-sulf/L-lact_DH-like_NADP"/>
</dbReference>
<dbReference type="SUPFAM" id="SSF89733">
    <property type="entry name" value="L-sulfolactate dehydrogenase-like"/>
    <property type="match status" value="1"/>
</dbReference>
<evidence type="ECO:0000256" key="2">
    <source>
        <dbReference type="ARBA" id="ARBA00023002"/>
    </source>
</evidence>
<dbReference type="InterPro" id="IPR036111">
    <property type="entry name" value="Mal/L-sulfo/L-lacto_DH-like_sf"/>
</dbReference>
<dbReference type="Gene3D" id="1.10.1530.10">
    <property type="match status" value="1"/>
</dbReference>
<name>A0A1G5RQY5_9FIRM</name>
<dbReference type="InterPro" id="IPR043144">
    <property type="entry name" value="Mal/L-sulf/L-lact_DH-like_ah"/>
</dbReference>
<comment type="similarity">
    <text evidence="1">Belongs to the LDH2/MDH2 oxidoreductase family.</text>
</comment>
<dbReference type="PANTHER" id="PTHR11091:SF0">
    <property type="entry name" value="MALATE DEHYDROGENASE"/>
    <property type="match status" value="1"/>
</dbReference>
<dbReference type="GO" id="GO:0016491">
    <property type="term" value="F:oxidoreductase activity"/>
    <property type="evidence" value="ECO:0007669"/>
    <property type="project" value="UniProtKB-KW"/>
</dbReference>
<dbReference type="STRING" id="1120920.SAMN03080599_00269"/>
<gene>
    <name evidence="3" type="ORF">SAMN03080599_00269</name>
</gene>
<accession>A0A1G5RQY5</accession>
<dbReference type="EMBL" id="FMWL01000001">
    <property type="protein sequence ID" value="SCZ76495.1"/>
    <property type="molecule type" value="Genomic_DNA"/>
</dbReference>
<dbReference type="Proteomes" id="UP000199208">
    <property type="component" value="Unassembled WGS sequence"/>
</dbReference>
<dbReference type="PANTHER" id="PTHR11091">
    <property type="entry name" value="OXIDOREDUCTASE-RELATED"/>
    <property type="match status" value="1"/>
</dbReference>
<dbReference type="Gene3D" id="3.30.1370.60">
    <property type="entry name" value="Hypothetical oxidoreductase yiak, domain 2"/>
    <property type="match status" value="1"/>
</dbReference>
<reference evidence="3 4" key="1">
    <citation type="submission" date="2016-10" db="EMBL/GenBank/DDBJ databases">
        <authorList>
            <person name="de Groot N.N."/>
        </authorList>
    </citation>
    <scope>NUCLEOTIDE SEQUENCE [LARGE SCALE GENOMIC DNA]</scope>
    <source>
        <strain evidence="3 4">DSM 2784</strain>
    </source>
</reference>
<dbReference type="InterPro" id="IPR003767">
    <property type="entry name" value="Malate/L-lactate_DH-like"/>
</dbReference>
<dbReference type="Pfam" id="PF02615">
    <property type="entry name" value="Ldh_2"/>
    <property type="match status" value="1"/>
</dbReference>
<organism evidence="3 4">
    <name type="scientific">Acidaminobacter hydrogenoformans DSM 2784</name>
    <dbReference type="NCBI Taxonomy" id="1120920"/>
    <lineage>
        <taxon>Bacteria</taxon>
        <taxon>Bacillati</taxon>
        <taxon>Bacillota</taxon>
        <taxon>Clostridia</taxon>
        <taxon>Peptostreptococcales</taxon>
        <taxon>Acidaminobacteraceae</taxon>
        <taxon>Acidaminobacter</taxon>
    </lineage>
</organism>
<keyword evidence="2" id="KW-0560">Oxidoreductase</keyword>